<keyword evidence="1" id="KW-0732">Signal</keyword>
<sequence length="155" mass="17157">MIKKVIPLLALVLSSSALAQVGIGTKKAANSAQLDIVSSERGVLLPRVELKAINDYSPIVGEKVESLLVYNTGNEKIKAGFYYWYLDMWNPLLSGNTFVDRKNKTFRIGINPENKQESLIITDTENNSVYIALSAIASSDVFVENLTNNQEFVTK</sequence>
<evidence type="ECO:0008006" key="4">
    <source>
        <dbReference type="Google" id="ProtNLM"/>
    </source>
</evidence>
<feature type="non-terminal residue" evidence="2">
    <location>
        <position position="155"/>
    </location>
</feature>
<evidence type="ECO:0000313" key="3">
    <source>
        <dbReference type="Proteomes" id="UP000004834"/>
    </source>
</evidence>
<accession>A0AAV3F1K9</accession>
<dbReference type="AlphaFoldDB" id="A0AAV3F1K9"/>
<protein>
    <recommendedName>
        <fullName evidence="4">CARDB domain-containing protein</fullName>
    </recommendedName>
</protein>
<name>A0AAV3F1K9_9FLAO</name>
<evidence type="ECO:0000313" key="2">
    <source>
        <dbReference type="EMBL" id="EHO09848.1"/>
    </source>
</evidence>
<evidence type="ECO:0000256" key="1">
    <source>
        <dbReference type="SAM" id="SignalP"/>
    </source>
</evidence>
<dbReference type="EMBL" id="AGEE01000029">
    <property type="protein sequence ID" value="EHO09848.1"/>
    <property type="molecule type" value="Genomic_DNA"/>
</dbReference>
<proteinExistence type="predicted"/>
<feature type="signal peptide" evidence="1">
    <location>
        <begin position="1"/>
        <end position="19"/>
    </location>
</feature>
<feature type="chain" id="PRO_5043752406" description="CARDB domain-containing protein" evidence="1">
    <location>
        <begin position="20"/>
        <end position="155"/>
    </location>
</feature>
<reference evidence="2 3" key="1">
    <citation type="submission" date="2011-11" db="EMBL/GenBank/DDBJ databases">
        <title>The Genome Sequence of Myroides odoratimimus CIP 101113.</title>
        <authorList>
            <person name="Earl A."/>
            <person name="Ward D."/>
            <person name="Feldgarden M."/>
            <person name="Gevers D."/>
            <person name="Huys G."/>
            <person name="Young S.K."/>
            <person name="Zeng Q."/>
            <person name="Gargeya S."/>
            <person name="Fitzgerald M."/>
            <person name="Haas B."/>
            <person name="Abouelleil A."/>
            <person name="Alvarado L."/>
            <person name="Arachchi H.M."/>
            <person name="Berlin A."/>
            <person name="Brown A."/>
            <person name="Chapman S.B."/>
            <person name="Chen Z."/>
            <person name="Dunbar C."/>
            <person name="Freedman E."/>
            <person name="Gearin G."/>
            <person name="Goldberg J."/>
            <person name="Griggs A."/>
            <person name="Gujja S."/>
            <person name="Heiman D."/>
            <person name="Howarth C."/>
            <person name="Larson L."/>
            <person name="Lui A."/>
            <person name="MacDonald P.J.P."/>
            <person name="Montmayeur A."/>
            <person name="Murphy C."/>
            <person name="Neiman D."/>
            <person name="Pearson M."/>
            <person name="Priest M."/>
            <person name="Roberts A."/>
            <person name="Saif S."/>
            <person name="Shea T."/>
            <person name="Shenoy N."/>
            <person name="Sisk P."/>
            <person name="Stolte C."/>
            <person name="Sykes S."/>
            <person name="Wortman J."/>
            <person name="Nusbaum C."/>
            <person name="Birren B."/>
        </authorList>
    </citation>
    <scope>NUCLEOTIDE SEQUENCE [LARGE SCALE GENOMIC DNA]</scope>
    <source>
        <strain evidence="2 3">CIP 101113</strain>
    </source>
</reference>
<gene>
    <name evidence="2" type="ORF">HMPREF9715_02272</name>
</gene>
<comment type="caution">
    <text evidence="2">The sequence shown here is derived from an EMBL/GenBank/DDBJ whole genome shotgun (WGS) entry which is preliminary data.</text>
</comment>
<organism evidence="2 3">
    <name type="scientific">Myroides odoratimimus CIP 101113</name>
    <dbReference type="NCBI Taxonomy" id="883154"/>
    <lineage>
        <taxon>Bacteria</taxon>
        <taxon>Pseudomonadati</taxon>
        <taxon>Bacteroidota</taxon>
        <taxon>Flavobacteriia</taxon>
        <taxon>Flavobacteriales</taxon>
        <taxon>Flavobacteriaceae</taxon>
        <taxon>Myroides</taxon>
    </lineage>
</organism>
<dbReference type="Proteomes" id="UP000004834">
    <property type="component" value="Unassembled WGS sequence"/>
</dbReference>